<comment type="caution">
    <text evidence="1">The sequence shown here is derived from an EMBL/GenBank/DDBJ whole genome shotgun (WGS) entry which is preliminary data.</text>
</comment>
<reference evidence="1 2" key="1">
    <citation type="submission" date="2021-08" db="EMBL/GenBank/DDBJ databases">
        <title>WGS of actinomycetes from Thailand.</title>
        <authorList>
            <person name="Thawai C."/>
        </authorList>
    </citation>
    <scope>NUCLEOTIDE SEQUENCE [LARGE SCALE GENOMIC DNA]</scope>
    <source>
        <strain evidence="1 2">PLK6-54</strain>
    </source>
</reference>
<dbReference type="Proteomes" id="UP000778578">
    <property type="component" value="Unassembled WGS sequence"/>
</dbReference>
<name>A0ABS7Q6W7_9ACTN</name>
<proteinExistence type="predicted"/>
<protein>
    <submittedName>
        <fullName evidence="1">GerMN domain-containing protein</fullName>
    </submittedName>
</protein>
<organism evidence="1 2">
    <name type="scientific">Actinacidiphila acidipaludis</name>
    <dbReference type="NCBI Taxonomy" id="2873382"/>
    <lineage>
        <taxon>Bacteria</taxon>
        <taxon>Bacillati</taxon>
        <taxon>Actinomycetota</taxon>
        <taxon>Actinomycetes</taxon>
        <taxon>Kitasatosporales</taxon>
        <taxon>Streptomycetaceae</taxon>
        <taxon>Actinacidiphila</taxon>
    </lineage>
</organism>
<gene>
    <name evidence="1" type="ORF">K7862_07760</name>
</gene>
<evidence type="ECO:0000313" key="1">
    <source>
        <dbReference type="EMBL" id="MBY8877529.1"/>
    </source>
</evidence>
<accession>A0ABS7Q6W7</accession>
<keyword evidence="2" id="KW-1185">Reference proteome</keyword>
<dbReference type="RefSeq" id="WP_222961685.1">
    <property type="nucleotide sequence ID" value="NZ_JAINZZ010000006.1"/>
</dbReference>
<dbReference type="EMBL" id="JAINZZ010000006">
    <property type="protein sequence ID" value="MBY8877529.1"/>
    <property type="molecule type" value="Genomic_DNA"/>
</dbReference>
<sequence length="174" mass="17451">MPTTGVVDVGMPASGLPAVPVAADRVVVYFLDGDRLQAAQEKIAGDADPVAAAVHLLFAGPGAAGRPDLTTRLPHLTSPVQVRLQDGTVTLTLPAGTAAPDSAGVRQLVCTAATAYRLSGGAPHLAQPRVGGSIPGTAVPAPTPSEAASASVTVRVALHGSPWHHTQSDPACPR</sequence>
<evidence type="ECO:0000313" key="2">
    <source>
        <dbReference type="Proteomes" id="UP000778578"/>
    </source>
</evidence>